<proteinExistence type="predicted"/>
<comment type="caution">
    <text evidence="1">The sequence shown here is derived from an EMBL/GenBank/DDBJ whole genome shotgun (WGS) entry which is preliminary data.</text>
</comment>
<dbReference type="Proteomes" id="UP000544222">
    <property type="component" value="Unassembled WGS sequence"/>
</dbReference>
<evidence type="ECO:0000313" key="2">
    <source>
        <dbReference type="Proteomes" id="UP000544222"/>
    </source>
</evidence>
<dbReference type="AlphaFoldDB" id="A0A7W5H188"/>
<sequence>MKKNAGKYIGTDKEKSIFAGNSFKVQNVRDRFYKKQEAIISQHHCLYDKFSHEKSFG</sequence>
<accession>A0A7W5H188</accession>
<protein>
    <submittedName>
        <fullName evidence="1">Uncharacterized protein</fullName>
    </submittedName>
</protein>
<dbReference type="EMBL" id="JACHYB010000001">
    <property type="protein sequence ID" value="MBB3186107.1"/>
    <property type="molecule type" value="Genomic_DNA"/>
</dbReference>
<gene>
    <name evidence="1" type="ORF">FHX64_000270</name>
</gene>
<organism evidence="1 2">
    <name type="scientific">Microbacter margulisiae</name>
    <dbReference type="NCBI Taxonomy" id="1350067"/>
    <lineage>
        <taxon>Bacteria</taxon>
        <taxon>Pseudomonadati</taxon>
        <taxon>Bacteroidota</taxon>
        <taxon>Bacteroidia</taxon>
        <taxon>Bacteroidales</taxon>
        <taxon>Porphyromonadaceae</taxon>
        <taxon>Microbacter</taxon>
    </lineage>
</organism>
<name>A0A7W5H188_9PORP</name>
<reference evidence="1 2" key="1">
    <citation type="submission" date="2020-08" db="EMBL/GenBank/DDBJ databases">
        <title>Genomic Encyclopedia of Type Strains, Phase IV (KMG-IV): sequencing the most valuable type-strain genomes for metagenomic binning, comparative biology and taxonomic classification.</title>
        <authorList>
            <person name="Goeker M."/>
        </authorList>
    </citation>
    <scope>NUCLEOTIDE SEQUENCE [LARGE SCALE GENOMIC DNA]</scope>
    <source>
        <strain evidence="1 2">DSM 27471</strain>
    </source>
</reference>
<keyword evidence="2" id="KW-1185">Reference proteome</keyword>
<evidence type="ECO:0000313" key="1">
    <source>
        <dbReference type="EMBL" id="MBB3186107.1"/>
    </source>
</evidence>